<evidence type="ECO:0000256" key="4">
    <source>
        <dbReference type="ARBA" id="ARBA00023002"/>
    </source>
</evidence>
<dbReference type="InterPro" id="IPR011032">
    <property type="entry name" value="GroES-like_sf"/>
</dbReference>
<dbReference type="GO" id="GO:0005829">
    <property type="term" value="C:cytosol"/>
    <property type="evidence" value="ECO:0007669"/>
    <property type="project" value="TreeGrafter"/>
</dbReference>
<dbReference type="SUPFAM" id="SSF50129">
    <property type="entry name" value="GroES-like"/>
    <property type="match status" value="1"/>
</dbReference>
<protein>
    <recommendedName>
        <fullName evidence="1">alcohol dehydrogenase</fullName>
        <ecNumber evidence="1">1.1.1.1</ecNumber>
    </recommendedName>
</protein>
<keyword evidence="2" id="KW-0479">Metal-binding</keyword>
<evidence type="ECO:0000256" key="2">
    <source>
        <dbReference type="ARBA" id="ARBA00022723"/>
    </source>
</evidence>
<dbReference type="GeneTree" id="ENSGT00940000176100"/>
<dbReference type="GO" id="GO:0008270">
    <property type="term" value="F:zinc ion binding"/>
    <property type="evidence" value="ECO:0007669"/>
    <property type="project" value="TreeGrafter"/>
</dbReference>
<evidence type="ECO:0000256" key="5">
    <source>
        <dbReference type="ARBA" id="ARBA00023027"/>
    </source>
</evidence>
<evidence type="ECO:0000313" key="7">
    <source>
        <dbReference type="Proteomes" id="UP000594220"/>
    </source>
</evidence>
<name>A0A7M4F2J1_CROPO</name>
<reference evidence="6" key="2">
    <citation type="submission" date="2025-09" db="UniProtKB">
        <authorList>
            <consortium name="Ensembl"/>
        </authorList>
    </citation>
    <scope>IDENTIFICATION</scope>
</reference>
<dbReference type="Gene3D" id="3.90.180.10">
    <property type="entry name" value="Medium-chain alcohol dehydrogenases, catalytic domain"/>
    <property type="match status" value="1"/>
</dbReference>
<evidence type="ECO:0000313" key="6">
    <source>
        <dbReference type="Ensembl" id="ENSCPRP00005017539.1"/>
    </source>
</evidence>
<evidence type="ECO:0000256" key="3">
    <source>
        <dbReference type="ARBA" id="ARBA00022833"/>
    </source>
</evidence>
<dbReference type="GO" id="GO:0004745">
    <property type="term" value="F:all-trans-retinol dehydrogenase (NAD+) activity"/>
    <property type="evidence" value="ECO:0007669"/>
    <property type="project" value="TreeGrafter"/>
</dbReference>
<proteinExistence type="predicted"/>
<dbReference type="GO" id="GO:0042572">
    <property type="term" value="P:retinol metabolic process"/>
    <property type="evidence" value="ECO:0007669"/>
    <property type="project" value="TreeGrafter"/>
</dbReference>
<keyword evidence="5" id="KW-0520">NAD</keyword>
<dbReference type="AlphaFoldDB" id="A0A7M4F2J1"/>
<reference evidence="6" key="1">
    <citation type="submission" date="2025-08" db="UniProtKB">
        <authorList>
            <consortium name="Ensembl"/>
        </authorList>
    </citation>
    <scope>IDENTIFICATION</scope>
</reference>
<dbReference type="EC" id="1.1.1.1" evidence="1"/>
<dbReference type="GO" id="GO:0042573">
    <property type="term" value="P:retinoic acid metabolic process"/>
    <property type="evidence" value="ECO:0007669"/>
    <property type="project" value="TreeGrafter"/>
</dbReference>
<dbReference type="PANTHER" id="PTHR43880">
    <property type="entry name" value="ALCOHOL DEHYDROGENASE"/>
    <property type="match status" value="1"/>
</dbReference>
<dbReference type="Proteomes" id="UP000594220">
    <property type="component" value="Unplaced"/>
</dbReference>
<organism evidence="6 7">
    <name type="scientific">Crocodylus porosus</name>
    <name type="common">Saltwater crocodile</name>
    <name type="synonym">Estuarine crocodile</name>
    <dbReference type="NCBI Taxonomy" id="8502"/>
    <lineage>
        <taxon>Eukaryota</taxon>
        <taxon>Metazoa</taxon>
        <taxon>Chordata</taxon>
        <taxon>Craniata</taxon>
        <taxon>Vertebrata</taxon>
        <taxon>Euteleostomi</taxon>
        <taxon>Archelosauria</taxon>
        <taxon>Archosauria</taxon>
        <taxon>Crocodylia</taxon>
        <taxon>Longirostres</taxon>
        <taxon>Crocodylidae</taxon>
        <taxon>Crocodylus</taxon>
    </lineage>
</organism>
<sequence length="61" mass="6747">MVIKCKAAITWEIKKPFSIEEIEVAPPKAHEVRIKVKNKQTTPQCPLTTLPLTGHSPPNAS</sequence>
<dbReference type="Ensembl" id="ENSCPRT00005020541.1">
    <property type="protein sequence ID" value="ENSCPRP00005017539.1"/>
    <property type="gene ID" value="ENSCPRG00005012228.1"/>
</dbReference>
<dbReference type="PANTHER" id="PTHR43880:SF1">
    <property type="entry name" value="ALCOHOL DEHYDROGENASE 1A"/>
    <property type="match status" value="1"/>
</dbReference>
<keyword evidence="3" id="KW-0862">Zinc</keyword>
<evidence type="ECO:0000256" key="1">
    <source>
        <dbReference type="ARBA" id="ARBA00013190"/>
    </source>
</evidence>
<keyword evidence="7" id="KW-1185">Reference proteome</keyword>
<keyword evidence="4" id="KW-0560">Oxidoreductase</keyword>
<accession>A0A7M4F2J1</accession>